<dbReference type="Proteomes" id="UP000581206">
    <property type="component" value="Unassembled WGS sequence"/>
</dbReference>
<dbReference type="GO" id="GO:0003700">
    <property type="term" value="F:DNA-binding transcription factor activity"/>
    <property type="evidence" value="ECO:0007669"/>
    <property type="project" value="TreeGrafter"/>
</dbReference>
<evidence type="ECO:0000256" key="1">
    <source>
        <dbReference type="ARBA" id="ARBA00023015"/>
    </source>
</evidence>
<dbReference type="InterPro" id="IPR001647">
    <property type="entry name" value="HTH_TetR"/>
</dbReference>
<gene>
    <name evidence="6" type="ORF">HGA03_10430</name>
</gene>
<dbReference type="Pfam" id="PF21597">
    <property type="entry name" value="TetR_C_43"/>
    <property type="match status" value="1"/>
</dbReference>
<evidence type="ECO:0000256" key="4">
    <source>
        <dbReference type="PROSITE-ProRule" id="PRU00335"/>
    </source>
</evidence>
<proteinExistence type="predicted"/>
<sequence length="208" mass="22120">MRADAARNRQAVLDAARGLFTRDGLDTSMEAVARAAGVGVGTVYRHFPDRGALVRAVIADRIARVGELVAQARARMDDDPAAAWWDLFDGIVDSGLPLLVPLLVPRSADEEVFPDELLAARAATAAAAEQVLRAAQEHGVVRPDLGAAEIMLLLAGALRRMPGLPPAIEDILLARRLPLVRAALRPDGTTLPGDRLPLPMVLDALGRP</sequence>
<dbReference type="RefSeq" id="WP_168630194.1">
    <property type="nucleotide sequence ID" value="NZ_BONL01000001.1"/>
</dbReference>
<evidence type="ECO:0000313" key="6">
    <source>
        <dbReference type="EMBL" id="NKY23078.1"/>
    </source>
</evidence>
<keyword evidence="1" id="KW-0805">Transcription regulation</keyword>
<comment type="caution">
    <text evidence="6">The sequence shown here is derived from an EMBL/GenBank/DDBJ whole genome shotgun (WGS) entry which is preliminary data.</text>
</comment>
<evidence type="ECO:0000256" key="2">
    <source>
        <dbReference type="ARBA" id="ARBA00023125"/>
    </source>
</evidence>
<dbReference type="PROSITE" id="PS50977">
    <property type="entry name" value="HTH_TETR_2"/>
    <property type="match status" value="1"/>
</dbReference>
<dbReference type="InterPro" id="IPR036271">
    <property type="entry name" value="Tet_transcr_reg_TetR-rel_C_sf"/>
</dbReference>
<dbReference type="InterPro" id="IPR050109">
    <property type="entry name" value="HTH-type_TetR-like_transc_reg"/>
</dbReference>
<evidence type="ECO:0000256" key="3">
    <source>
        <dbReference type="ARBA" id="ARBA00023163"/>
    </source>
</evidence>
<dbReference type="PANTHER" id="PTHR30055">
    <property type="entry name" value="HTH-TYPE TRANSCRIPTIONAL REGULATOR RUTR"/>
    <property type="match status" value="1"/>
</dbReference>
<keyword evidence="2 4" id="KW-0238">DNA-binding</keyword>
<dbReference type="EMBL" id="JAAXOX010000004">
    <property type="protein sequence ID" value="NKY23078.1"/>
    <property type="molecule type" value="Genomic_DNA"/>
</dbReference>
<feature type="domain" description="HTH tetR-type" evidence="5">
    <location>
        <begin position="6"/>
        <end position="65"/>
    </location>
</feature>
<dbReference type="Pfam" id="PF00440">
    <property type="entry name" value="TetR_N"/>
    <property type="match status" value="1"/>
</dbReference>
<dbReference type="InterPro" id="IPR049445">
    <property type="entry name" value="TetR_SbtR-like_C"/>
</dbReference>
<dbReference type="InterPro" id="IPR009057">
    <property type="entry name" value="Homeodomain-like_sf"/>
</dbReference>
<keyword evidence="7" id="KW-1185">Reference proteome</keyword>
<evidence type="ECO:0000313" key="7">
    <source>
        <dbReference type="Proteomes" id="UP000581206"/>
    </source>
</evidence>
<dbReference type="GO" id="GO:0000976">
    <property type="term" value="F:transcription cis-regulatory region binding"/>
    <property type="evidence" value="ECO:0007669"/>
    <property type="project" value="TreeGrafter"/>
</dbReference>
<dbReference type="SUPFAM" id="SSF46689">
    <property type="entry name" value="Homeodomain-like"/>
    <property type="match status" value="1"/>
</dbReference>
<feature type="DNA-binding region" description="H-T-H motif" evidence="4">
    <location>
        <begin position="28"/>
        <end position="47"/>
    </location>
</feature>
<protein>
    <submittedName>
        <fullName evidence="6">TetR/AcrR family transcriptional regulator</fullName>
    </submittedName>
</protein>
<dbReference type="Gene3D" id="1.10.357.10">
    <property type="entry name" value="Tetracycline Repressor, domain 2"/>
    <property type="match status" value="1"/>
</dbReference>
<name>A0A7X6QZD7_9CELL</name>
<evidence type="ECO:0000259" key="5">
    <source>
        <dbReference type="PROSITE" id="PS50977"/>
    </source>
</evidence>
<reference evidence="6 7" key="1">
    <citation type="submission" date="2020-04" db="EMBL/GenBank/DDBJ databases">
        <title>MicrobeNet Type strains.</title>
        <authorList>
            <person name="Nicholson A.C."/>
        </authorList>
    </citation>
    <scope>NUCLEOTIDE SEQUENCE [LARGE SCALE GENOMIC DNA]</scope>
    <source>
        <strain evidence="6 7">ATCC BAA-788</strain>
    </source>
</reference>
<dbReference type="PRINTS" id="PR00455">
    <property type="entry name" value="HTHTETR"/>
</dbReference>
<organism evidence="6 7">
    <name type="scientific">Cellulomonas denverensis</name>
    <dbReference type="NCBI Taxonomy" id="264297"/>
    <lineage>
        <taxon>Bacteria</taxon>
        <taxon>Bacillati</taxon>
        <taxon>Actinomycetota</taxon>
        <taxon>Actinomycetes</taxon>
        <taxon>Micrococcales</taxon>
        <taxon>Cellulomonadaceae</taxon>
        <taxon>Cellulomonas</taxon>
    </lineage>
</organism>
<keyword evidence="3" id="KW-0804">Transcription</keyword>
<accession>A0A7X6QZD7</accession>
<dbReference type="SUPFAM" id="SSF48498">
    <property type="entry name" value="Tetracyclin repressor-like, C-terminal domain"/>
    <property type="match status" value="1"/>
</dbReference>
<dbReference type="AlphaFoldDB" id="A0A7X6QZD7"/>
<dbReference type="PANTHER" id="PTHR30055:SF234">
    <property type="entry name" value="HTH-TYPE TRANSCRIPTIONAL REGULATOR BETI"/>
    <property type="match status" value="1"/>
</dbReference>